<comment type="similarity">
    <text evidence="4 10">Belongs to the class-III pyridoxal-phosphate-dependent aminotransferase family.</text>
</comment>
<dbReference type="HAMAP" id="MF_01107">
    <property type="entry name" value="ArgD_aminotrans_3"/>
    <property type="match status" value="1"/>
</dbReference>
<evidence type="ECO:0000256" key="5">
    <source>
        <dbReference type="ARBA" id="ARBA00012919"/>
    </source>
</evidence>
<dbReference type="GO" id="GO:0003992">
    <property type="term" value="F:N2-acetyl-L-ornithine:2-oxoglutarate 5-aminotransferase activity"/>
    <property type="evidence" value="ECO:0007669"/>
    <property type="project" value="UniProtKB-EC"/>
</dbReference>
<comment type="cofactor">
    <cofactor evidence="1">
        <name>pyridoxal 5'-phosphate</name>
        <dbReference type="ChEBI" id="CHEBI:597326"/>
    </cofactor>
</comment>
<dbReference type="InterPro" id="IPR049704">
    <property type="entry name" value="Aminotrans_3_PPA_site"/>
</dbReference>
<feature type="chain" id="PRO_5035208531" description="acetylornithine transaminase" evidence="11">
    <location>
        <begin position="20"/>
        <end position="439"/>
    </location>
</feature>
<comment type="subcellular location">
    <subcellularLocation>
        <location evidence="2">Mitochondrion</location>
    </subcellularLocation>
</comment>
<gene>
    <name evidence="12" type="ORF">PECAL_2P31610</name>
</gene>
<dbReference type="CDD" id="cd00610">
    <property type="entry name" value="OAT_like"/>
    <property type="match status" value="1"/>
</dbReference>
<evidence type="ECO:0000313" key="13">
    <source>
        <dbReference type="Proteomes" id="UP000789595"/>
    </source>
</evidence>
<dbReference type="PANTHER" id="PTHR11986">
    <property type="entry name" value="AMINOTRANSFERASE CLASS III"/>
    <property type="match status" value="1"/>
</dbReference>
<evidence type="ECO:0000256" key="1">
    <source>
        <dbReference type="ARBA" id="ARBA00001933"/>
    </source>
</evidence>
<name>A0A8J2SC26_9STRA</name>
<evidence type="ECO:0000256" key="4">
    <source>
        <dbReference type="ARBA" id="ARBA00008954"/>
    </source>
</evidence>
<evidence type="ECO:0000256" key="6">
    <source>
        <dbReference type="ARBA" id="ARBA00022576"/>
    </source>
</evidence>
<dbReference type="InterPro" id="IPR050103">
    <property type="entry name" value="Class-III_PLP-dep_AT"/>
</dbReference>
<dbReference type="EC" id="2.6.1.11" evidence="5"/>
<feature type="signal peptide" evidence="11">
    <location>
        <begin position="1"/>
        <end position="19"/>
    </location>
</feature>
<organism evidence="12 13">
    <name type="scientific">Pelagomonas calceolata</name>
    <dbReference type="NCBI Taxonomy" id="35677"/>
    <lineage>
        <taxon>Eukaryota</taxon>
        <taxon>Sar</taxon>
        <taxon>Stramenopiles</taxon>
        <taxon>Ochrophyta</taxon>
        <taxon>Pelagophyceae</taxon>
        <taxon>Pelagomonadales</taxon>
        <taxon>Pelagomonadaceae</taxon>
        <taxon>Pelagomonas</taxon>
    </lineage>
</organism>
<evidence type="ECO:0000256" key="2">
    <source>
        <dbReference type="ARBA" id="ARBA00004173"/>
    </source>
</evidence>
<dbReference type="PROSITE" id="PS00600">
    <property type="entry name" value="AA_TRANSFER_CLASS_3"/>
    <property type="match status" value="1"/>
</dbReference>
<dbReference type="InterPro" id="IPR015421">
    <property type="entry name" value="PyrdxlP-dep_Trfase_major"/>
</dbReference>
<keyword evidence="6" id="KW-0032">Aminotransferase</keyword>
<evidence type="ECO:0000256" key="7">
    <source>
        <dbReference type="ARBA" id="ARBA00022605"/>
    </source>
</evidence>
<dbReference type="UniPathway" id="UPA00068">
    <property type="reaction ID" value="UER00109"/>
</dbReference>
<dbReference type="PANTHER" id="PTHR11986:SF79">
    <property type="entry name" value="ACETYLORNITHINE AMINOTRANSFERASE, MITOCHONDRIAL"/>
    <property type="match status" value="1"/>
</dbReference>
<dbReference type="SUPFAM" id="SSF53383">
    <property type="entry name" value="PLP-dependent transferases"/>
    <property type="match status" value="1"/>
</dbReference>
<keyword evidence="13" id="KW-1185">Reference proteome</keyword>
<dbReference type="NCBIfam" id="TIGR00707">
    <property type="entry name" value="argD"/>
    <property type="match status" value="1"/>
</dbReference>
<dbReference type="EMBL" id="CAKKNE010000002">
    <property type="protein sequence ID" value="CAH0370013.1"/>
    <property type="molecule type" value="Genomic_DNA"/>
</dbReference>
<dbReference type="InterPro" id="IPR005814">
    <property type="entry name" value="Aminotrans_3"/>
</dbReference>
<dbReference type="FunFam" id="3.40.640.10:FF:000004">
    <property type="entry name" value="Acetylornithine aminotransferase"/>
    <property type="match status" value="1"/>
</dbReference>
<evidence type="ECO:0000313" key="12">
    <source>
        <dbReference type="EMBL" id="CAH0370013.1"/>
    </source>
</evidence>
<protein>
    <recommendedName>
        <fullName evidence="5">acetylornithine transaminase</fullName>
        <ecNumber evidence="5">2.6.1.11</ecNumber>
    </recommendedName>
</protein>
<evidence type="ECO:0000256" key="9">
    <source>
        <dbReference type="ARBA" id="ARBA00022898"/>
    </source>
</evidence>
<dbReference type="InterPro" id="IPR015424">
    <property type="entry name" value="PyrdxlP-dep_Trfase"/>
</dbReference>
<dbReference type="NCBIfam" id="NF002325">
    <property type="entry name" value="PRK01278.1"/>
    <property type="match status" value="1"/>
</dbReference>
<dbReference type="InterPro" id="IPR004636">
    <property type="entry name" value="AcOrn/SuccOrn_fam"/>
</dbReference>
<comment type="pathway">
    <text evidence="3">Amino-acid biosynthesis; L-arginine biosynthesis; N(2)-acetyl-L-ornithine from L-glutamate: step 4/4.</text>
</comment>
<accession>A0A8J2SC26</accession>
<sequence>MPNTSVRLLCSIAAAAALAAPRCARPTQTKLAAATADPAVASREAFDDVVQKTYGRYPVTIVRGSGCELEDDAGRTYLDFVAGISTCCLGHGDQRLVDAITKQIQEVHHVSNLYYIPNQGALAAWLVKNTAGLDKAFFCNSGGEANEAAIKLSLKHAVQERGLKDPVILTAYGSFHGRTMATISATAQPKYHGPEGCWQVKGLAEHFEFNDIASLEAAFEKHEVAAILVEPIQGEGGVRVGTQEFLQKARELCDASGALLVFDEVQCGVGRTGRLWGHEHVNVIPDVLTCAKALGGGVPIGAMLCADKANVFAPGDHATTYGGNPLACAAALAVARAVDDDGLVANAAARGAQLEAGLRAMGDKYAGKITEVRGRGLLLGLELSSELGGAAKFVQAAADRGLLLVPAGADVVRFVPPLVVKAEQVDAALGILEECLAEA</sequence>
<dbReference type="PIRSF" id="PIRSF000521">
    <property type="entry name" value="Transaminase_4ab_Lys_Orn"/>
    <property type="match status" value="1"/>
</dbReference>
<evidence type="ECO:0000256" key="3">
    <source>
        <dbReference type="ARBA" id="ARBA00005024"/>
    </source>
</evidence>
<dbReference type="GO" id="GO:0042802">
    <property type="term" value="F:identical protein binding"/>
    <property type="evidence" value="ECO:0007669"/>
    <property type="project" value="TreeGrafter"/>
</dbReference>
<keyword evidence="7" id="KW-0028">Amino-acid biosynthesis</keyword>
<keyword evidence="9 10" id="KW-0663">Pyridoxal phosphate</keyword>
<dbReference type="Pfam" id="PF00202">
    <property type="entry name" value="Aminotran_3"/>
    <property type="match status" value="1"/>
</dbReference>
<evidence type="ECO:0000256" key="11">
    <source>
        <dbReference type="SAM" id="SignalP"/>
    </source>
</evidence>
<keyword evidence="8" id="KW-0808">Transferase</keyword>
<dbReference type="GO" id="GO:0006526">
    <property type="term" value="P:L-arginine biosynthetic process"/>
    <property type="evidence" value="ECO:0007669"/>
    <property type="project" value="UniProtKB-UniPathway"/>
</dbReference>
<dbReference type="GO" id="GO:0030170">
    <property type="term" value="F:pyridoxal phosphate binding"/>
    <property type="evidence" value="ECO:0007669"/>
    <property type="project" value="InterPro"/>
</dbReference>
<keyword evidence="11" id="KW-0732">Signal</keyword>
<evidence type="ECO:0000256" key="10">
    <source>
        <dbReference type="RuleBase" id="RU003560"/>
    </source>
</evidence>
<proteinExistence type="inferred from homology"/>
<dbReference type="Gene3D" id="3.40.640.10">
    <property type="entry name" value="Type I PLP-dependent aspartate aminotransferase-like (Major domain)"/>
    <property type="match status" value="1"/>
</dbReference>
<comment type="caution">
    <text evidence="12">The sequence shown here is derived from an EMBL/GenBank/DDBJ whole genome shotgun (WGS) entry which is preliminary data.</text>
</comment>
<reference evidence="12" key="1">
    <citation type="submission" date="2021-11" db="EMBL/GenBank/DDBJ databases">
        <authorList>
            <consortium name="Genoscope - CEA"/>
            <person name="William W."/>
        </authorList>
    </citation>
    <scope>NUCLEOTIDE SEQUENCE</scope>
</reference>
<dbReference type="InterPro" id="IPR015422">
    <property type="entry name" value="PyrdxlP-dep_Trfase_small"/>
</dbReference>
<evidence type="ECO:0000256" key="8">
    <source>
        <dbReference type="ARBA" id="ARBA00022679"/>
    </source>
</evidence>
<dbReference type="GO" id="GO:0005739">
    <property type="term" value="C:mitochondrion"/>
    <property type="evidence" value="ECO:0007669"/>
    <property type="project" value="UniProtKB-SubCell"/>
</dbReference>
<dbReference type="OrthoDB" id="425114at2759"/>
<dbReference type="AlphaFoldDB" id="A0A8J2SC26"/>
<dbReference type="Gene3D" id="3.90.1150.10">
    <property type="entry name" value="Aspartate Aminotransferase, domain 1"/>
    <property type="match status" value="1"/>
</dbReference>
<dbReference type="Proteomes" id="UP000789595">
    <property type="component" value="Unassembled WGS sequence"/>
</dbReference>